<keyword evidence="4" id="KW-0808">Transferase</keyword>
<keyword evidence="5" id="KW-0547">Nucleotide-binding</keyword>
<dbReference type="SUPFAM" id="SSF55874">
    <property type="entry name" value="ATPase domain of HSP90 chaperone/DNA topoisomerase II/histidine kinase"/>
    <property type="match status" value="1"/>
</dbReference>
<dbReference type="SMART" id="SM00388">
    <property type="entry name" value="HisKA"/>
    <property type="match status" value="1"/>
</dbReference>
<evidence type="ECO:0000256" key="4">
    <source>
        <dbReference type="ARBA" id="ARBA00022679"/>
    </source>
</evidence>
<dbReference type="PROSITE" id="PS50112">
    <property type="entry name" value="PAS"/>
    <property type="match status" value="1"/>
</dbReference>
<dbReference type="InterPro" id="IPR036097">
    <property type="entry name" value="HisK_dim/P_sf"/>
</dbReference>
<dbReference type="EC" id="2.7.13.3" evidence="2"/>
<dbReference type="OrthoDB" id="9815750at2"/>
<keyword evidence="3" id="KW-0597">Phosphoprotein</keyword>
<dbReference type="GO" id="GO:0005524">
    <property type="term" value="F:ATP binding"/>
    <property type="evidence" value="ECO:0007669"/>
    <property type="project" value="UniProtKB-KW"/>
</dbReference>
<evidence type="ECO:0000256" key="1">
    <source>
        <dbReference type="ARBA" id="ARBA00000085"/>
    </source>
</evidence>
<evidence type="ECO:0000313" key="12">
    <source>
        <dbReference type="Proteomes" id="UP000031014"/>
    </source>
</evidence>
<dbReference type="RefSeq" id="WP_041966383.1">
    <property type="nucleotide sequence ID" value="NZ_BASE01000064.1"/>
</dbReference>
<evidence type="ECO:0000313" key="11">
    <source>
        <dbReference type="EMBL" id="GAM14650.1"/>
    </source>
</evidence>
<organism evidence="11 12">
    <name type="scientific">Mesobacillus selenatarsenatis (strain DSM 18680 / JCM 14380 / FERM P-15431 / SF-1)</name>
    <dbReference type="NCBI Taxonomy" id="1321606"/>
    <lineage>
        <taxon>Bacteria</taxon>
        <taxon>Bacillati</taxon>
        <taxon>Bacillota</taxon>
        <taxon>Bacilli</taxon>
        <taxon>Bacillales</taxon>
        <taxon>Bacillaceae</taxon>
        <taxon>Mesobacillus</taxon>
    </lineage>
</organism>
<gene>
    <name evidence="11" type="ORF">SAMD00020551_2803</name>
</gene>
<dbReference type="Pfam" id="PF08447">
    <property type="entry name" value="PAS_3"/>
    <property type="match status" value="1"/>
</dbReference>
<evidence type="ECO:0000259" key="10">
    <source>
        <dbReference type="PROSITE" id="PS50112"/>
    </source>
</evidence>
<dbReference type="SUPFAM" id="SSF47384">
    <property type="entry name" value="Homodimeric domain of signal transducing histidine kinase"/>
    <property type="match status" value="1"/>
</dbReference>
<keyword evidence="7" id="KW-0067">ATP-binding</keyword>
<dbReference type="PANTHER" id="PTHR43065">
    <property type="entry name" value="SENSOR HISTIDINE KINASE"/>
    <property type="match status" value="1"/>
</dbReference>
<dbReference type="InterPro" id="IPR013655">
    <property type="entry name" value="PAS_fold_3"/>
</dbReference>
<keyword evidence="6 11" id="KW-0418">Kinase</keyword>
<dbReference type="SMART" id="SM00387">
    <property type="entry name" value="HATPase_c"/>
    <property type="match status" value="1"/>
</dbReference>
<proteinExistence type="predicted"/>
<dbReference type="STRING" id="1321606.SAMD00020551_2803"/>
<evidence type="ECO:0000256" key="5">
    <source>
        <dbReference type="ARBA" id="ARBA00022741"/>
    </source>
</evidence>
<dbReference type="CDD" id="cd00130">
    <property type="entry name" value="PAS"/>
    <property type="match status" value="1"/>
</dbReference>
<evidence type="ECO:0000256" key="8">
    <source>
        <dbReference type="ARBA" id="ARBA00023012"/>
    </source>
</evidence>
<evidence type="ECO:0000256" key="7">
    <source>
        <dbReference type="ARBA" id="ARBA00022840"/>
    </source>
</evidence>
<evidence type="ECO:0000256" key="6">
    <source>
        <dbReference type="ARBA" id="ARBA00022777"/>
    </source>
</evidence>
<reference evidence="11 12" key="1">
    <citation type="submission" date="2013-06" db="EMBL/GenBank/DDBJ databases">
        <title>Whole genome shotgun sequence of Bacillus selenatarsenatis SF-1.</title>
        <authorList>
            <person name="Kuroda M."/>
            <person name="Sei K."/>
            <person name="Yamashita M."/>
            <person name="Ike M."/>
        </authorList>
    </citation>
    <scope>NUCLEOTIDE SEQUENCE [LARGE SCALE GENOMIC DNA]</scope>
    <source>
        <strain evidence="11 12">SF-1</strain>
    </source>
</reference>
<dbReference type="InterPro" id="IPR035965">
    <property type="entry name" value="PAS-like_dom_sf"/>
</dbReference>
<keyword evidence="12" id="KW-1185">Reference proteome</keyword>
<dbReference type="InterPro" id="IPR001610">
    <property type="entry name" value="PAC"/>
</dbReference>
<evidence type="ECO:0000259" key="9">
    <source>
        <dbReference type="PROSITE" id="PS50109"/>
    </source>
</evidence>
<dbReference type="Proteomes" id="UP000031014">
    <property type="component" value="Unassembled WGS sequence"/>
</dbReference>
<evidence type="ECO:0000256" key="2">
    <source>
        <dbReference type="ARBA" id="ARBA00012438"/>
    </source>
</evidence>
<name>A0A0A8X3T5_MESS1</name>
<dbReference type="Pfam" id="PF02518">
    <property type="entry name" value="HATPase_c"/>
    <property type="match status" value="1"/>
</dbReference>
<keyword evidence="8" id="KW-0902">Two-component regulatory system</keyword>
<dbReference type="SMART" id="SM00091">
    <property type="entry name" value="PAS"/>
    <property type="match status" value="1"/>
</dbReference>
<dbReference type="Gene3D" id="3.30.450.20">
    <property type="entry name" value="PAS domain"/>
    <property type="match status" value="1"/>
</dbReference>
<dbReference type="GO" id="GO:0000155">
    <property type="term" value="F:phosphorelay sensor kinase activity"/>
    <property type="evidence" value="ECO:0007669"/>
    <property type="project" value="InterPro"/>
</dbReference>
<dbReference type="InterPro" id="IPR000014">
    <property type="entry name" value="PAS"/>
</dbReference>
<feature type="domain" description="Histidine kinase" evidence="9">
    <location>
        <begin position="153"/>
        <end position="355"/>
    </location>
</feature>
<dbReference type="Pfam" id="PF00512">
    <property type="entry name" value="HisKA"/>
    <property type="match status" value="1"/>
</dbReference>
<dbReference type="SMART" id="SM00086">
    <property type="entry name" value="PAC"/>
    <property type="match status" value="1"/>
</dbReference>
<dbReference type="InterPro" id="IPR005467">
    <property type="entry name" value="His_kinase_dom"/>
</dbReference>
<dbReference type="InterPro" id="IPR036890">
    <property type="entry name" value="HATPase_C_sf"/>
</dbReference>
<feature type="domain" description="PAS" evidence="10">
    <location>
        <begin position="37"/>
        <end position="75"/>
    </location>
</feature>
<dbReference type="Gene3D" id="3.30.565.10">
    <property type="entry name" value="Histidine kinase-like ATPase, C-terminal domain"/>
    <property type="match status" value="1"/>
</dbReference>
<protein>
    <recommendedName>
        <fullName evidence="2">histidine kinase</fullName>
        <ecNumber evidence="2">2.7.13.3</ecNumber>
    </recommendedName>
</protein>
<evidence type="ECO:0000256" key="3">
    <source>
        <dbReference type="ARBA" id="ARBA00022553"/>
    </source>
</evidence>
<dbReference type="EMBL" id="BASE01000064">
    <property type="protein sequence ID" value="GAM14650.1"/>
    <property type="molecule type" value="Genomic_DNA"/>
</dbReference>
<dbReference type="CDD" id="cd00082">
    <property type="entry name" value="HisKA"/>
    <property type="match status" value="1"/>
</dbReference>
<dbReference type="InterPro" id="IPR003661">
    <property type="entry name" value="HisK_dim/P_dom"/>
</dbReference>
<comment type="caution">
    <text evidence="11">The sequence shown here is derived from an EMBL/GenBank/DDBJ whole genome shotgun (WGS) entry which is preliminary data.</text>
</comment>
<accession>A0A0A8X3T5</accession>
<dbReference type="InterPro" id="IPR004358">
    <property type="entry name" value="Sig_transdc_His_kin-like_C"/>
</dbReference>
<dbReference type="SUPFAM" id="SSF55785">
    <property type="entry name" value="PYP-like sensor domain (PAS domain)"/>
    <property type="match status" value="1"/>
</dbReference>
<dbReference type="AlphaFoldDB" id="A0A0A8X3T5"/>
<dbReference type="InterPro" id="IPR003594">
    <property type="entry name" value="HATPase_dom"/>
</dbReference>
<comment type="catalytic activity">
    <reaction evidence="1">
        <text>ATP + protein L-histidine = ADP + protein N-phospho-L-histidine.</text>
        <dbReference type="EC" id="2.7.13.3"/>
    </reaction>
</comment>
<dbReference type="Gene3D" id="1.10.287.130">
    <property type="match status" value="1"/>
</dbReference>
<dbReference type="PANTHER" id="PTHR43065:SF10">
    <property type="entry name" value="PEROXIDE STRESS-ACTIVATED HISTIDINE KINASE MAK3"/>
    <property type="match status" value="1"/>
</dbReference>
<sequence>MSILLSSLERKLQKVEKTNNNIWVEPSMDFICKRTPDGLIKYVSPSVQAMLGYEQAELVGKLYTLFVHAEDYKRILNTAMPDGEELSILTYRIKRKDGVYIWVSSQISVVRHPDTNEPFELFSVTSDISAKIKAEHFILEYEKLNVVGQLAAGIAHEIKNPLTSLKGFIQLMKAGSELNHNYLAIMEQEIKRMEAVSKELMLMAKPHKSDFKSFDMNDLIDHAITLLMAEAAKKCVEITKQSTLGDGMFLCDGNKIKQVLINMLMNAIDAMELPGEITVSISKSDDELIIAIADTGTGIPSEDFDKIGKPFFTTKANGNGLGLMICYKIIEEHEGRINVESSSKGTTFTIKLPIH</sequence>
<dbReference type="NCBIfam" id="TIGR00229">
    <property type="entry name" value="sensory_box"/>
    <property type="match status" value="1"/>
</dbReference>
<dbReference type="PRINTS" id="PR00344">
    <property type="entry name" value="BCTRLSENSOR"/>
</dbReference>
<dbReference type="PROSITE" id="PS50109">
    <property type="entry name" value="HIS_KIN"/>
    <property type="match status" value="1"/>
</dbReference>